<gene>
    <name evidence="1" type="ORF">NQ314_010571</name>
</gene>
<evidence type="ECO:0000313" key="1">
    <source>
        <dbReference type="EMBL" id="KAJ8940813.1"/>
    </source>
</evidence>
<protein>
    <submittedName>
        <fullName evidence="1">Uncharacterized protein</fullName>
    </submittedName>
</protein>
<organism evidence="1 2">
    <name type="scientific">Rhamnusium bicolor</name>
    <dbReference type="NCBI Taxonomy" id="1586634"/>
    <lineage>
        <taxon>Eukaryota</taxon>
        <taxon>Metazoa</taxon>
        <taxon>Ecdysozoa</taxon>
        <taxon>Arthropoda</taxon>
        <taxon>Hexapoda</taxon>
        <taxon>Insecta</taxon>
        <taxon>Pterygota</taxon>
        <taxon>Neoptera</taxon>
        <taxon>Endopterygota</taxon>
        <taxon>Coleoptera</taxon>
        <taxon>Polyphaga</taxon>
        <taxon>Cucujiformia</taxon>
        <taxon>Chrysomeloidea</taxon>
        <taxon>Cerambycidae</taxon>
        <taxon>Lepturinae</taxon>
        <taxon>Rhagiini</taxon>
        <taxon>Rhamnusium</taxon>
    </lineage>
</organism>
<name>A0AAV8XPF4_9CUCU</name>
<evidence type="ECO:0000313" key="2">
    <source>
        <dbReference type="Proteomes" id="UP001162156"/>
    </source>
</evidence>
<comment type="caution">
    <text evidence="1">The sequence shown here is derived from an EMBL/GenBank/DDBJ whole genome shotgun (WGS) entry which is preliminary data.</text>
</comment>
<reference evidence="1" key="1">
    <citation type="journal article" date="2023" name="Insect Mol. Biol.">
        <title>Genome sequencing provides insights into the evolution of gene families encoding plant cell wall-degrading enzymes in longhorned beetles.</title>
        <authorList>
            <person name="Shin N.R."/>
            <person name="Okamura Y."/>
            <person name="Kirsch R."/>
            <person name="Pauchet Y."/>
        </authorList>
    </citation>
    <scope>NUCLEOTIDE SEQUENCE</scope>
    <source>
        <strain evidence="1">RBIC_L_NR</strain>
    </source>
</reference>
<dbReference type="EMBL" id="JANEYF010002946">
    <property type="protein sequence ID" value="KAJ8940813.1"/>
    <property type="molecule type" value="Genomic_DNA"/>
</dbReference>
<sequence>MGYTTGYSLRGTLEIAYSEDLDINGIYSELVEVNVLTDEESSDDEDNARDLNQLGGRQLRTMTEIVLSNNDRVAEFPPSISTQDQAVKMMSNRRQNFS</sequence>
<accession>A0AAV8XPF4</accession>
<dbReference type="AlphaFoldDB" id="A0AAV8XPF4"/>
<proteinExistence type="predicted"/>
<keyword evidence="2" id="KW-1185">Reference proteome</keyword>
<dbReference type="Proteomes" id="UP001162156">
    <property type="component" value="Unassembled WGS sequence"/>
</dbReference>